<organism evidence="3 4">
    <name type="scientific">Nitrosomonas marina</name>
    <dbReference type="NCBI Taxonomy" id="917"/>
    <lineage>
        <taxon>Bacteria</taxon>
        <taxon>Pseudomonadati</taxon>
        <taxon>Pseudomonadota</taxon>
        <taxon>Betaproteobacteria</taxon>
        <taxon>Nitrosomonadales</taxon>
        <taxon>Nitrosomonadaceae</taxon>
        <taxon>Nitrosomonas</taxon>
    </lineage>
</organism>
<evidence type="ECO:0000313" key="4">
    <source>
        <dbReference type="Proteomes" id="UP000199459"/>
    </source>
</evidence>
<dbReference type="OrthoDB" id="221261at2"/>
<dbReference type="AlphaFoldDB" id="A0A1H8ERT0"/>
<name>A0A1H8ERT0_9PROT</name>
<keyword evidence="1" id="KW-0732">Signal</keyword>
<dbReference type="STRING" id="917.SAMN05216326_1362"/>
<evidence type="ECO:0000256" key="1">
    <source>
        <dbReference type="SAM" id="SignalP"/>
    </source>
</evidence>
<gene>
    <name evidence="3" type="ORF">SAMN05216325_11074</name>
</gene>
<evidence type="ECO:0000313" key="3">
    <source>
        <dbReference type="EMBL" id="SEN21587.1"/>
    </source>
</evidence>
<proteinExistence type="predicted"/>
<dbReference type="RefSeq" id="WP_090631294.1">
    <property type="nucleotide sequence ID" value="NZ_FOCP01000010.1"/>
</dbReference>
<dbReference type="SUPFAM" id="SSF82171">
    <property type="entry name" value="DPP6 N-terminal domain-like"/>
    <property type="match status" value="1"/>
</dbReference>
<sequence>MKKLMVAACLVWGVWHTAQSFASVPIVYSRCERATDTFDLTGTVTVNGVKQTVTRTLRGLDMYDVLPDVTNFFSGFAAPCDLVLRQPDGSEQIVYNCSANSTKQNACAALDPQVSFDGKQIVFSVFRGTLVHNTANIHSQVLHPDATPENLGWQDLPSMYLQSSGAHLHIYDLETKTTDAMPFEKGVFDAGPTFIDHNRLAFTSTRDGNLSTMVFRTNTNRLGTRIWAIDTDWKNLELSSHHSLSQEQHPFTLMDGRVAYSSWQIFGGLPFRYANSGPGWFTTLDNLFHIYTQMPDGAGNFPLFGQHSGDHAVSYYGEDHMAAHFMTQMSDGRVCFSDYYRGNNNGAGVIICVKPEPKGMEGKSPYNVAVPADMYVPNDVVNVTPWAINDDAIARPLDPPTVTVPGYGDPMLFTGKLSHPAALPQNGLMMTWFKGLCSSVIDDHIFKKMGKPTPPLINGSGSGTGMNLLTHLGKDIPGCDGGIYLATKIPSRHPSDLQLVVDSPDWHEIMGRAVVPYQAIYGIEKPAEIPRADKLVDRPELPAGTPFGLLGAASITDRETRPRGGVPVFESLHAFHLQGTDTIDYTDEELCGVRMIATYPNRGPNIHEQIANVTGERVAILGEVPVLHYAADGSRIKDPSGHPDTSFLLSFPANTPYIMQGIDCDGRTLNTDQSWQHLRPGEKKTCGGCHVHARPTRIQFVDSFAATPAYVIPQLGRGQVPLLTGKSGNIVTTRKVPGYGMQIEFTRDIKPIFDRHCVSCHGGGQPSAGLALDRTNGANHAQNTTWWCLVVDNQQTCTPPELRVTGMSGESLSRPFLSKYIKAFNSRGSLLYWKAANQRTDNRTDAQYPNDINFGVDHPTSITPEELGMLSRWIDLGTPGGAQELRDTQKPTLNLAATIDDDRIIGLKIGSTDVGSGIDPDSLVVCIQDGQRRCQNIPRKADMHEIITMTLRNPISNIGAEIEASVKDLAGNVTHVKWTVGWLLAQNKKRVH</sequence>
<reference evidence="3 4" key="1">
    <citation type="submission" date="2016-10" db="EMBL/GenBank/DDBJ databases">
        <authorList>
            <person name="de Groot N.N."/>
        </authorList>
    </citation>
    <scope>NUCLEOTIDE SEQUENCE [LARGE SCALE GENOMIC DNA]</scope>
    <source>
        <strain evidence="3 4">Nm22</strain>
    </source>
</reference>
<evidence type="ECO:0000259" key="2">
    <source>
        <dbReference type="Pfam" id="PF18582"/>
    </source>
</evidence>
<feature type="signal peptide" evidence="1">
    <location>
        <begin position="1"/>
        <end position="22"/>
    </location>
</feature>
<dbReference type="EMBL" id="FOCP01000010">
    <property type="protein sequence ID" value="SEN21587.1"/>
    <property type="molecule type" value="Genomic_DNA"/>
</dbReference>
<feature type="domain" description="Hydrazine synthase alpha subunit middle" evidence="2">
    <location>
        <begin position="642"/>
        <end position="690"/>
    </location>
</feature>
<feature type="chain" id="PRO_5011599626" description="Hydrazine synthase alpha subunit middle domain-containing protein" evidence="1">
    <location>
        <begin position="23"/>
        <end position="992"/>
    </location>
</feature>
<dbReference type="Pfam" id="PF18582">
    <property type="entry name" value="HZS_alpha"/>
    <property type="match status" value="1"/>
</dbReference>
<dbReference type="Proteomes" id="UP000199459">
    <property type="component" value="Unassembled WGS sequence"/>
</dbReference>
<protein>
    <recommendedName>
        <fullName evidence="2">Hydrazine synthase alpha subunit middle domain-containing protein</fullName>
    </recommendedName>
</protein>
<accession>A0A1H8ERT0</accession>
<dbReference type="InterPro" id="IPR040698">
    <property type="entry name" value="HZS_alpha_mid"/>
</dbReference>